<keyword evidence="2 8" id="KW-0963">Cytoplasm</keyword>
<dbReference type="PANTHER" id="PTHR43033:SF1">
    <property type="entry name" value="TRNA(ILE)-LYSIDINE SYNTHASE-RELATED"/>
    <property type="match status" value="1"/>
</dbReference>
<keyword evidence="11" id="KW-1185">Reference proteome</keyword>
<dbReference type="InterPro" id="IPR011063">
    <property type="entry name" value="TilS/TtcA_N"/>
</dbReference>
<comment type="similarity">
    <text evidence="8">Belongs to the tRNA(Ile)-lysidine synthase family.</text>
</comment>
<dbReference type="Pfam" id="PF11734">
    <property type="entry name" value="TilS_C"/>
    <property type="match status" value="1"/>
</dbReference>
<dbReference type="Proteomes" id="UP000787472">
    <property type="component" value="Unassembled WGS sequence"/>
</dbReference>
<name>A0A9E5JXQ6_9GAMM</name>
<dbReference type="EMBL" id="JAAONZ010000001">
    <property type="protein sequence ID" value="NHO63992.1"/>
    <property type="molecule type" value="Genomic_DNA"/>
</dbReference>
<dbReference type="AlphaFoldDB" id="A0A9E5JXQ6"/>
<dbReference type="GO" id="GO:0005737">
    <property type="term" value="C:cytoplasm"/>
    <property type="evidence" value="ECO:0007669"/>
    <property type="project" value="UniProtKB-SubCell"/>
</dbReference>
<dbReference type="GO" id="GO:0032267">
    <property type="term" value="F:tRNA(Ile)-lysidine synthase activity"/>
    <property type="evidence" value="ECO:0007669"/>
    <property type="project" value="UniProtKB-EC"/>
</dbReference>
<organism evidence="10 11">
    <name type="scientific">Pseudomaricurvus hydrocarbonicus</name>
    <dbReference type="NCBI Taxonomy" id="1470433"/>
    <lineage>
        <taxon>Bacteria</taxon>
        <taxon>Pseudomonadati</taxon>
        <taxon>Pseudomonadota</taxon>
        <taxon>Gammaproteobacteria</taxon>
        <taxon>Cellvibrionales</taxon>
        <taxon>Cellvibrionaceae</taxon>
        <taxon>Pseudomaricurvus</taxon>
    </lineage>
</organism>
<proteinExistence type="inferred from homology"/>
<evidence type="ECO:0000256" key="3">
    <source>
        <dbReference type="ARBA" id="ARBA00022598"/>
    </source>
</evidence>
<accession>A0A9E5JXQ6</accession>
<dbReference type="Gene3D" id="3.40.50.620">
    <property type="entry name" value="HUPs"/>
    <property type="match status" value="1"/>
</dbReference>
<dbReference type="Pfam" id="PF09179">
    <property type="entry name" value="TilS"/>
    <property type="match status" value="1"/>
</dbReference>
<dbReference type="InterPro" id="IPR014729">
    <property type="entry name" value="Rossmann-like_a/b/a_fold"/>
</dbReference>
<dbReference type="SMART" id="SM00977">
    <property type="entry name" value="TilS_C"/>
    <property type="match status" value="1"/>
</dbReference>
<dbReference type="SUPFAM" id="SSF52402">
    <property type="entry name" value="Adenine nucleotide alpha hydrolases-like"/>
    <property type="match status" value="1"/>
</dbReference>
<dbReference type="GO" id="GO:0005524">
    <property type="term" value="F:ATP binding"/>
    <property type="evidence" value="ECO:0007669"/>
    <property type="project" value="UniProtKB-UniRule"/>
</dbReference>
<dbReference type="InterPro" id="IPR012795">
    <property type="entry name" value="tRNA_Ile_lys_synt_N"/>
</dbReference>
<dbReference type="EC" id="6.3.4.19" evidence="8"/>
<dbReference type="PANTHER" id="PTHR43033">
    <property type="entry name" value="TRNA(ILE)-LYSIDINE SYNTHASE-RELATED"/>
    <property type="match status" value="1"/>
</dbReference>
<comment type="domain">
    <text evidence="8">The N-terminal region contains the highly conserved SGGXDS motif, predicted to be a P-loop motif involved in ATP binding.</text>
</comment>
<keyword evidence="4 8" id="KW-0819">tRNA processing</keyword>
<keyword evidence="3 8" id="KW-0436">Ligase</keyword>
<dbReference type="SUPFAM" id="SSF56037">
    <property type="entry name" value="PheT/TilS domain"/>
    <property type="match status" value="1"/>
</dbReference>
<feature type="binding site" evidence="8">
    <location>
        <begin position="29"/>
        <end position="34"/>
    </location>
    <ligand>
        <name>ATP</name>
        <dbReference type="ChEBI" id="CHEBI:30616"/>
    </ligand>
</feature>
<evidence type="ECO:0000256" key="2">
    <source>
        <dbReference type="ARBA" id="ARBA00022490"/>
    </source>
</evidence>
<feature type="domain" description="Lysidine-tRNA(Ile) synthetase C-terminal" evidence="9">
    <location>
        <begin position="365"/>
        <end position="443"/>
    </location>
</feature>
<dbReference type="SUPFAM" id="SSF82829">
    <property type="entry name" value="MesJ substrate recognition domain-like"/>
    <property type="match status" value="1"/>
</dbReference>
<evidence type="ECO:0000256" key="7">
    <source>
        <dbReference type="ARBA" id="ARBA00048539"/>
    </source>
</evidence>
<gene>
    <name evidence="8 10" type="primary">tilS</name>
    <name evidence="10" type="ORF">G8770_00340</name>
</gene>
<evidence type="ECO:0000256" key="5">
    <source>
        <dbReference type="ARBA" id="ARBA00022741"/>
    </source>
</evidence>
<dbReference type="GO" id="GO:0006400">
    <property type="term" value="P:tRNA modification"/>
    <property type="evidence" value="ECO:0007669"/>
    <property type="project" value="UniProtKB-UniRule"/>
</dbReference>
<evidence type="ECO:0000256" key="4">
    <source>
        <dbReference type="ARBA" id="ARBA00022694"/>
    </source>
</evidence>
<dbReference type="InterPro" id="IPR012094">
    <property type="entry name" value="tRNA_Ile_lys_synt"/>
</dbReference>
<dbReference type="Pfam" id="PF01171">
    <property type="entry name" value="ATP_bind_3"/>
    <property type="match status" value="1"/>
</dbReference>
<dbReference type="CDD" id="cd01992">
    <property type="entry name" value="TilS_N"/>
    <property type="match status" value="1"/>
</dbReference>
<evidence type="ECO:0000256" key="1">
    <source>
        <dbReference type="ARBA" id="ARBA00004496"/>
    </source>
</evidence>
<dbReference type="InterPro" id="IPR012796">
    <property type="entry name" value="Lysidine-tRNA-synth_C"/>
</dbReference>
<dbReference type="NCBIfam" id="TIGR02432">
    <property type="entry name" value="lysidine_TilS_N"/>
    <property type="match status" value="1"/>
</dbReference>
<evidence type="ECO:0000313" key="10">
    <source>
        <dbReference type="EMBL" id="NHO63992.1"/>
    </source>
</evidence>
<dbReference type="NCBIfam" id="TIGR02433">
    <property type="entry name" value="lysidine_TilS_C"/>
    <property type="match status" value="1"/>
</dbReference>
<dbReference type="InterPro" id="IPR015262">
    <property type="entry name" value="tRNA_Ile_lys_synt_subst-bd"/>
</dbReference>
<sequence>MPDMPAVLEILHQFVRENPSVKRWWVAYSGGLDSSVLLRALVEAERSRPVLALHVNHGLSAQADAWQEHCQRECDALGVALTAETVRVEVQGRGLEDAARQARYQVFEQYLQPGDGLLLGHHQDDQAETVLLRLLRGSGPKGLAGMASERVVGAGRLYRPLLGLNREALEQQARQWCLSWVDDDSNRSLGFDRNYVRHAVMPAIQQRWPDVAERWRQSSEVCRQSHELIEEIAAEDWQKAGWQAERLGSSLDLSVLQGLSEFRRGNVIRYWLQQQGRDLPERVHLQQVEAQLVWGREDSEAEVLWGRSRLRRFRQRLYLLPPQLITAQPAVAECWDGLTPLVWGHWQLRLEPQAEGGFRRPTQGFQVVSRQGGERCQPFWRNKSQTLKKLLQEASLEPWLRAQLPILRVDGEIAVVGDLWFCRGWEASATAAGGAEPGYRLCWQALGDR</sequence>
<comment type="subcellular location">
    <subcellularLocation>
        <location evidence="1 8">Cytoplasm</location>
    </subcellularLocation>
</comment>
<evidence type="ECO:0000313" key="11">
    <source>
        <dbReference type="Proteomes" id="UP000787472"/>
    </source>
</evidence>
<keyword evidence="5 8" id="KW-0547">Nucleotide-binding</keyword>
<comment type="function">
    <text evidence="8">Ligates lysine onto the cytidine present at position 34 of the AUA codon-specific tRNA(Ile) that contains the anticodon CAU, in an ATP-dependent manner. Cytidine is converted to lysidine, thus changing the amino acid specificity of the tRNA from methionine to isoleucine.</text>
</comment>
<protein>
    <recommendedName>
        <fullName evidence="8">tRNA(Ile)-lysidine synthase</fullName>
        <ecNumber evidence="8">6.3.4.19</ecNumber>
    </recommendedName>
    <alternativeName>
        <fullName evidence="8">tRNA(Ile)-2-lysyl-cytidine synthase</fullName>
    </alternativeName>
    <alternativeName>
        <fullName evidence="8">tRNA(Ile)-lysidine synthetase</fullName>
    </alternativeName>
</protein>
<evidence type="ECO:0000256" key="6">
    <source>
        <dbReference type="ARBA" id="ARBA00022840"/>
    </source>
</evidence>
<dbReference type="RefSeq" id="WP_167180576.1">
    <property type="nucleotide sequence ID" value="NZ_JAAONZ010000001.1"/>
</dbReference>
<evidence type="ECO:0000256" key="8">
    <source>
        <dbReference type="HAMAP-Rule" id="MF_01161"/>
    </source>
</evidence>
<dbReference type="HAMAP" id="MF_01161">
    <property type="entry name" value="tRNA_Ile_lys_synt"/>
    <property type="match status" value="1"/>
</dbReference>
<dbReference type="Gene3D" id="1.20.59.20">
    <property type="match status" value="1"/>
</dbReference>
<keyword evidence="6 8" id="KW-0067">ATP-binding</keyword>
<evidence type="ECO:0000259" key="9">
    <source>
        <dbReference type="SMART" id="SM00977"/>
    </source>
</evidence>
<comment type="caution">
    <text evidence="10">The sequence shown here is derived from an EMBL/GenBank/DDBJ whole genome shotgun (WGS) entry which is preliminary data.</text>
</comment>
<reference evidence="10" key="1">
    <citation type="submission" date="2020-03" db="EMBL/GenBank/DDBJ databases">
        <authorList>
            <person name="Guo F."/>
        </authorList>
    </citation>
    <scope>NUCLEOTIDE SEQUENCE</scope>
    <source>
        <strain evidence="10">JCM 30134</strain>
    </source>
</reference>
<comment type="catalytic activity">
    <reaction evidence="7 8">
        <text>cytidine(34) in tRNA(Ile2) + L-lysine + ATP = lysidine(34) in tRNA(Ile2) + AMP + diphosphate + H(+)</text>
        <dbReference type="Rhea" id="RHEA:43744"/>
        <dbReference type="Rhea" id="RHEA-COMP:10625"/>
        <dbReference type="Rhea" id="RHEA-COMP:10670"/>
        <dbReference type="ChEBI" id="CHEBI:15378"/>
        <dbReference type="ChEBI" id="CHEBI:30616"/>
        <dbReference type="ChEBI" id="CHEBI:32551"/>
        <dbReference type="ChEBI" id="CHEBI:33019"/>
        <dbReference type="ChEBI" id="CHEBI:82748"/>
        <dbReference type="ChEBI" id="CHEBI:83665"/>
        <dbReference type="ChEBI" id="CHEBI:456215"/>
        <dbReference type="EC" id="6.3.4.19"/>
    </reaction>
</comment>